<proteinExistence type="predicted"/>
<accession>A0ACC2GJN2</accession>
<reference evidence="1" key="1">
    <citation type="submission" date="2021-05" db="EMBL/GenBank/DDBJ databases">
        <authorList>
            <person name="Pan Q."/>
            <person name="Jouanno E."/>
            <person name="Zahm M."/>
            <person name="Klopp C."/>
            <person name="Cabau C."/>
            <person name="Louis A."/>
            <person name="Berthelot C."/>
            <person name="Parey E."/>
            <person name="Roest Crollius H."/>
            <person name="Montfort J."/>
            <person name="Robinson-Rechavi M."/>
            <person name="Bouchez O."/>
            <person name="Lampietro C."/>
            <person name="Lopez Roques C."/>
            <person name="Donnadieu C."/>
            <person name="Postlethwait J."/>
            <person name="Bobe J."/>
            <person name="Dillon D."/>
            <person name="Chandos A."/>
            <person name="von Hippel F."/>
            <person name="Guiguen Y."/>
        </authorList>
    </citation>
    <scope>NUCLEOTIDE SEQUENCE</scope>
    <source>
        <strain evidence="1">YG-Jan2019</strain>
    </source>
</reference>
<comment type="caution">
    <text evidence="1">The sequence shown here is derived from an EMBL/GenBank/DDBJ whole genome shotgun (WGS) entry which is preliminary data.</text>
</comment>
<protein>
    <submittedName>
        <fullName evidence="1">Uncharacterized protein</fullName>
    </submittedName>
</protein>
<organism evidence="1 2">
    <name type="scientific">Dallia pectoralis</name>
    <name type="common">Alaska blackfish</name>
    <dbReference type="NCBI Taxonomy" id="75939"/>
    <lineage>
        <taxon>Eukaryota</taxon>
        <taxon>Metazoa</taxon>
        <taxon>Chordata</taxon>
        <taxon>Craniata</taxon>
        <taxon>Vertebrata</taxon>
        <taxon>Euteleostomi</taxon>
        <taxon>Actinopterygii</taxon>
        <taxon>Neopterygii</taxon>
        <taxon>Teleostei</taxon>
        <taxon>Protacanthopterygii</taxon>
        <taxon>Esociformes</taxon>
        <taxon>Umbridae</taxon>
        <taxon>Dallia</taxon>
    </lineage>
</organism>
<keyword evidence="2" id="KW-1185">Reference proteome</keyword>
<evidence type="ECO:0000313" key="1">
    <source>
        <dbReference type="EMBL" id="KAJ8003670.1"/>
    </source>
</evidence>
<gene>
    <name evidence="1" type="ORF">DPEC_G00150740</name>
</gene>
<name>A0ACC2GJN2_DALPE</name>
<sequence>MSPNTFKIYIKKGQLGRDGLLSYVTVDGMALLWSVEQMTAKNPGELTAAGSVQVLACAGLVKLPRSLGWEVTETLAKVAPQQMTMRQTLVWESLGQLGLCIGSLSTGKVSQWREMQD</sequence>
<dbReference type="EMBL" id="CM055739">
    <property type="protein sequence ID" value="KAJ8003670.1"/>
    <property type="molecule type" value="Genomic_DNA"/>
</dbReference>
<dbReference type="Proteomes" id="UP001157502">
    <property type="component" value="Chromosome 12"/>
</dbReference>
<evidence type="ECO:0000313" key="2">
    <source>
        <dbReference type="Proteomes" id="UP001157502"/>
    </source>
</evidence>